<organism evidence="8 9">
    <name type="scientific">Vibrio inusitatus NBRC 102082</name>
    <dbReference type="NCBI Taxonomy" id="1219070"/>
    <lineage>
        <taxon>Bacteria</taxon>
        <taxon>Pseudomonadati</taxon>
        <taxon>Pseudomonadota</taxon>
        <taxon>Gammaproteobacteria</taxon>
        <taxon>Vibrionales</taxon>
        <taxon>Vibrionaceae</taxon>
        <taxon>Vibrio</taxon>
    </lineage>
</organism>
<dbReference type="InterPro" id="IPR051795">
    <property type="entry name" value="Glycosyl_Hydrlase_43"/>
</dbReference>
<dbReference type="Proteomes" id="UP000318717">
    <property type="component" value="Unassembled WGS sequence"/>
</dbReference>
<feature type="active site" description="Proton acceptor" evidence="4">
    <location>
        <position position="13"/>
    </location>
</feature>
<dbReference type="Gene3D" id="2.115.10.20">
    <property type="entry name" value="Glycosyl hydrolase domain, family 43"/>
    <property type="match status" value="1"/>
</dbReference>
<dbReference type="CDD" id="cd09000">
    <property type="entry name" value="GH43_SXA-like"/>
    <property type="match status" value="1"/>
</dbReference>
<evidence type="ECO:0000256" key="5">
    <source>
        <dbReference type="PIRSR" id="PIRSR606710-2"/>
    </source>
</evidence>
<dbReference type="AlphaFoldDB" id="A0A4Y3HST8"/>
<reference evidence="8 9" key="1">
    <citation type="submission" date="2019-06" db="EMBL/GenBank/DDBJ databases">
        <title>Whole genome shotgun sequence of Vibrio inusitatus NBRC 102082.</title>
        <authorList>
            <person name="Hosoyama A."/>
            <person name="Uohara A."/>
            <person name="Ohji S."/>
            <person name="Ichikawa N."/>
        </authorList>
    </citation>
    <scope>NUCLEOTIDE SEQUENCE [LARGE SCALE GENOMIC DNA]</scope>
    <source>
        <strain evidence="8 9">NBRC 102082</strain>
    </source>
</reference>
<accession>A0A4Y3HST8</accession>
<dbReference type="SUPFAM" id="SSF49899">
    <property type="entry name" value="Concanavalin A-like lectins/glucanases"/>
    <property type="match status" value="1"/>
</dbReference>
<gene>
    <name evidence="8" type="ORF">VIN01S_01880</name>
</gene>
<sequence>MISNPIIKGFHPDPCVCRAGEGYYIATSTFEWFPGVRIFHSKDLKNWKLASMPLDTVEKLDMKGNPDSGGIWAPALSYADGKFWLLYTDVKVIDAPWKNGRNYLVTAEHIEGPWSDPIPMGNGGFDPSLFHADDGKKHYVYRTWGPRNHSDPINEIVVQEYDVASQKLVSNRQPIFNGTDLKYTEAPHLYKKDDYYYLLTAEGGTSFEHHVTVARSKHLLGPYEVSPHGALLSTWHTPENPLQKAGHGSLVETPDGEWFITYLVSRPLKFAGRPRLAKWGRGACSLGRETGIDRIEWKDGWPVVVGGKHAKLEIPAFNLAVVSPAENESVYDDFSTESLLSHWQTLRIPFTESMGSLNEKQGYLRLRGNDSLLSTFEQSTVATRWRHHNFMASTKLEFEPTNFQQSAGLCCYYNTSNWTYLAVEFDEERKRRCLRVMQVDKQAASFHFYDNESIEIPDDVRSIWLSVNVQSLTYQYSYSFDGKVWCKLPLVLDAWRLSDDYIDGRGFFTGAFVGLHCADISGFGCHADFEEFSYEAINV</sequence>
<dbReference type="EMBL" id="BJLF01000001">
    <property type="protein sequence ID" value="GEA49384.1"/>
    <property type="molecule type" value="Genomic_DNA"/>
</dbReference>
<dbReference type="PANTHER" id="PTHR42812">
    <property type="entry name" value="BETA-XYLOSIDASE"/>
    <property type="match status" value="1"/>
</dbReference>
<feature type="site" description="Important for catalytic activity, responsible for pKa modulation of the active site Glu and correct orientation of both the proton donor and substrate" evidence="5">
    <location>
        <position position="126"/>
    </location>
</feature>
<dbReference type="Pfam" id="PF04616">
    <property type="entry name" value="Glyco_hydro_43"/>
    <property type="match status" value="1"/>
</dbReference>
<dbReference type="InterPro" id="IPR041542">
    <property type="entry name" value="GH43_C2"/>
</dbReference>
<dbReference type="OrthoDB" id="9801455at2"/>
<keyword evidence="3 6" id="KW-0326">Glycosidase</keyword>
<dbReference type="GO" id="GO:0005975">
    <property type="term" value="P:carbohydrate metabolic process"/>
    <property type="evidence" value="ECO:0007669"/>
    <property type="project" value="InterPro"/>
</dbReference>
<evidence type="ECO:0000256" key="6">
    <source>
        <dbReference type="RuleBase" id="RU361187"/>
    </source>
</evidence>
<dbReference type="InterPro" id="IPR006710">
    <property type="entry name" value="Glyco_hydro_43"/>
</dbReference>
<evidence type="ECO:0000256" key="4">
    <source>
        <dbReference type="PIRSR" id="PIRSR606710-1"/>
    </source>
</evidence>
<feature type="domain" description="Beta-xylosidase C-terminal Concanavalin A-like" evidence="7">
    <location>
        <begin position="332"/>
        <end position="535"/>
    </location>
</feature>
<dbReference type="GO" id="GO:0004553">
    <property type="term" value="F:hydrolase activity, hydrolyzing O-glycosyl compounds"/>
    <property type="evidence" value="ECO:0007669"/>
    <property type="project" value="InterPro"/>
</dbReference>
<dbReference type="Gene3D" id="2.60.120.200">
    <property type="match status" value="1"/>
</dbReference>
<dbReference type="SUPFAM" id="SSF75005">
    <property type="entry name" value="Arabinanase/levansucrase/invertase"/>
    <property type="match status" value="1"/>
</dbReference>
<evidence type="ECO:0000313" key="8">
    <source>
        <dbReference type="EMBL" id="GEA49384.1"/>
    </source>
</evidence>
<evidence type="ECO:0000256" key="2">
    <source>
        <dbReference type="ARBA" id="ARBA00022801"/>
    </source>
</evidence>
<evidence type="ECO:0000256" key="3">
    <source>
        <dbReference type="ARBA" id="ARBA00023295"/>
    </source>
</evidence>
<proteinExistence type="inferred from homology"/>
<dbReference type="InterPro" id="IPR023296">
    <property type="entry name" value="Glyco_hydro_beta-prop_sf"/>
</dbReference>
<feature type="active site" description="Proton donor" evidence="4">
    <location>
        <position position="185"/>
    </location>
</feature>
<keyword evidence="2 6" id="KW-0378">Hydrolase</keyword>
<comment type="similarity">
    <text evidence="1 6">Belongs to the glycosyl hydrolase 43 family.</text>
</comment>
<evidence type="ECO:0000259" key="7">
    <source>
        <dbReference type="Pfam" id="PF17851"/>
    </source>
</evidence>
<comment type="caution">
    <text evidence="8">The sequence shown here is derived from an EMBL/GenBank/DDBJ whole genome shotgun (WGS) entry which is preliminary data.</text>
</comment>
<evidence type="ECO:0000256" key="1">
    <source>
        <dbReference type="ARBA" id="ARBA00009865"/>
    </source>
</evidence>
<protein>
    <submittedName>
        <fullName evidence="8">Beta-xylosidase</fullName>
    </submittedName>
</protein>
<keyword evidence="9" id="KW-1185">Reference proteome</keyword>
<evidence type="ECO:0000313" key="9">
    <source>
        <dbReference type="Proteomes" id="UP000318717"/>
    </source>
</evidence>
<dbReference type="RefSeq" id="WP_141343749.1">
    <property type="nucleotide sequence ID" value="NZ_BJLF01000001.1"/>
</dbReference>
<dbReference type="PANTHER" id="PTHR42812:SF12">
    <property type="entry name" value="BETA-XYLOSIDASE-RELATED"/>
    <property type="match status" value="1"/>
</dbReference>
<name>A0A4Y3HST8_9VIBR</name>
<dbReference type="Pfam" id="PF17851">
    <property type="entry name" value="GH43_C2"/>
    <property type="match status" value="1"/>
</dbReference>
<dbReference type="InterPro" id="IPR013320">
    <property type="entry name" value="ConA-like_dom_sf"/>
</dbReference>